<proteinExistence type="inferred from homology"/>
<evidence type="ECO:0000313" key="9">
    <source>
        <dbReference type="Proteomes" id="UP000559256"/>
    </source>
</evidence>
<comment type="subcellular location">
    <subcellularLocation>
        <location evidence="1 7">Secreted</location>
        <location evidence="1 7">Cell wall</location>
    </subcellularLocation>
</comment>
<comment type="subunit">
    <text evidence="6">Self-assembles to form functional amyloid fibrils called rodlets. Self-assembly into fibrillar rodlets occurs spontaneously at hydrophobic:hydrophilic interfaces and the rodlets further associate laterally to form amphipathic monolayers.</text>
</comment>
<dbReference type="GO" id="GO:0009277">
    <property type="term" value="C:fungal-type cell wall"/>
    <property type="evidence" value="ECO:0007669"/>
    <property type="project" value="InterPro"/>
</dbReference>
<gene>
    <name evidence="8" type="ORF">D9758_017315</name>
</gene>
<evidence type="ECO:0000313" key="8">
    <source>
        <dbReference type="EMBL" id="KAF5323212.1"/>
    </source>
</evidence>
<evidence type="ECO:0000256" key="4">
    <source>
        <dbReference type="ARBA" id="ARBA00022525"/>
    </source>
</evidence>
<keyword evidence="7" id="KW-0732">Signal</keyword>
<keyword evidence="4 7" id="KW-0964">Secreted</keyword>
<keyword evidence="5 7" id="KW-1015">Disulfide bond</keyword>
<reference evidence="8 9" key="1">
    <citation type="journal article" date="2020" name="ISME J.">
        <title>Uncovering the hidden diversity of litter-decomposition mechanisms in mushroom-forming fungi.</title>
        <authorList>
            <person name="Floudas D."/>
            <person name="Bentzer J."/>
            <person name="Ahren D."/>
            <person name="Johansson T."/>
            <person name="Persson P."/>
            <person name="Tunlid A."/>
        </authorList>
    </citation>
    <scope>NUCLEOTIDE SEQUENCE [LARGE SCALE GENOMIC DNA]</scope>
    <source>
        <strain evidence="8 9">CBS 291.85</strain>
    </source>
</reference>
<keyword evidence="3 7" id="KW-0134">Cell wall</keyword>
<evidence type="ECO:0000256" key="3">
    <source>
        <dbReference type="ARBA" id="ARBA00022512"/>
    </source>
</evidence>
<dbReference type="Proteomes" id="UP000559256">
    <property type="component" value="Unassembled WGS sequence"/>
</dbReference>
<dbReference type="GO" id="GO:0005199">
    <property type="term" value="F:structural constituent of cell wall"/>
    <property type="evidence" value="ECO:0007669"/>
    <property type="project" value="InterPro"/>
</dbReference>
<comment type="similarity">
    <text evidence="2 7">Belongs to the fungal hydrophobin family.</text>
</comment>
<dbReference type="OrthoDB" id="4225815at2759"/>
<dbReference type="Pfam" id="PF01185">
    <property type="entry name" value="Hydrophobin"/>
    <property type="match status" value="1"/>
</dbReference>
<dbReference type="CDD" id="cd23507">
    <property type="entry name" value="hydrophobin_I"/>
    <property type="match status" value="1"/>
</dbReference>
<dbReference type="AlphaFoldDB" id="A0A8H5BJC3"/>
<name>A0A8H5BJC3_9AGAR</name>
<organism evidence="8 9">
    <name type="scientific">Tetrapyrgos nigripes</name>
    <dbReference type="NCBI Taxonomy" id="182062"/>
    <lineage>
        <taxon>Eukaryota</taxon>
        <taxon>Fungi</taxon>
        <taxon>Dikarya</taxon>
        <taxon>Basidiomycota</taxon>
        <taxon>Agaricomycotina</taxon>
        <taxon>Agaricomycetes</taxon>
        <taxon>Agaricomycetidae</taxon>
        <taxon>Agaricales</taxon>
        <taxon>Marasmiineae</taxon>
        <taxon>Marasmiaceae</taxon>
        <taxon>Tetrapyrgos</taxon>
    </lineage>
</organism>
<comment type="caution">
    <text evidence="8">The sequence shown here is derived from an EMBL/GenBank/DDBJ whole genome shotgun (WGS) entry which is preliminary data.</text>
</comment>
<accession>A0A8H5BJC3</accession>
<evidence type="ECO:0000256" key="1">
    <source>
        <dbReference type="ARBA" id="ARBA00004191"/>
    </source>
</evidence>
<evidence type="ECO:0000256" key="6">
    <source>
        <dbReference type="ARBA" id="ARBA00093546"/>
    </source>
</evidence>
<protein>
    <recommendedName>
        <fullName evidence="7">Hydrophobin</fullName>
    </recommendedName>
</protein>
<dbReference type="InterPro" id="IPR001338">
    <property type="entry name" value="Class_I_Hydrophobin"/>
</dbReference>
<evidence type="ECO:0000256" key="5">
    <source>
        <dbReference type="ARBA" id="ARBA00023157"/>
    </source>
</evidence>
<keyword evidence="9" id="KW-1185">Reference proteome</keyword>
<sequence length="184" mass="19976">MPPFIVLSDSSSSNPAHIPNTSLSALEAPAKSPQLVFRQFSKAEVLHTMQPFSVSQPSSFNDSWHNTQIDVSQGWNSGLENRASRCEKLFLEMVAATDSCKFTGPFQTYDSLIMQFKFLTVAALASLAAANPLEVRQAGQCNTGPIQCCNAVRPASDPLFMHSLRLLGIVVQDPNLPVGVNLQP</sequence>
<evidence type="ECO:0000256" key="2">
    <source>
        <dbReference type="ARBA" id="ARBA00010446"/>
    </source>
</evidence>
<evidence type="ECO:0000256" key="7">
    <source>
        <dbReference type="RuleBase" id="RU365009"/>
    </source>
</evidence>
<dbReference type="EMBL" id="JAACJM010000395">
    <property type="protein sequence ID" value="KAF5323212.1"/>
    <property type="molecule type" value="Genomic_DNA"/>
</dbReference>